<dbReference type="InterPro" id="IPR002575">
    <property type="entry name" value="Aminoglycoside_PTrfase"/>
</dbReference>
<dbReference type="PANTHER" id="PTHR41283:SF1">
    <property type="entry name" value="AMINOGLYCOSIDE PHOSPHOTRANSFERASE DOMAIN-CONTAINING PROTEIN"/>
    <property type="match status" value="1"/>
</dbReference>
<dbReference type="AlphaFoldDB" id="A0A5D4SY27"/>
<gene>
    <name evidence="2" type="ORF">FZC76_11130</name>
</gene>
<feature type="domain" description="Aminoglycoside phosphotransferase" evidence="1">
    <location>
        <begin position="18"/>
        <end position="237"/>
    </location>
</feature>
<dbReference type="EMBL" id="VTEV01000004">
    <property type="protein sequence ID" value="TYS68283.1"/>
    <property type="molecule type" value="Genomic_DNA"/>
</dbReference>
<reference evidence="2 3" key="1">
    <citation type="submission" date="2019-08" db="EMBL/GenBank/DDBJ databases">
        <title>Bacillus genomes from the desert of Cuatro Cienegas, Coahuila.</title>
        <authorList>
            <person name="Olmedo-Alvarez G."/>
        </authorList>
    </citation>
    <scope>NUCLEOTIDE SEQUENCE [LARGE SCALE GENOMIC DNA]</scope>
    <source>
        <strain evidence="2 3">CH28_1T</strain>
    </source>
</reference>
<dbReference type="OrthoDB" id="334783at2"/>
<protein>
    <submittedName>
        <fullName evidence="2">Phosphotransferase</fullName>
    </submittedName>
</protein>
<dbReference type="Proteomes" id="UP000322524">
    <property type="component" value="Unassembled WGS sequence"/>
</dbReference>
<dbReference type="PANTHER" id="PTHR41283">
    <property type="entry name" value="AMINOGLYCOSIDE PHOSPHOTRANSFERASE"/>
    <property type="match status" value="1"/>
</dbReference>
<proteinExistence type="predicted"/>
<dbReference type="Gene3D" id="3.90.1200.10">
    <property type="match status" value="1"/>
</dbReference>
<name>A0A5D4SY27_9BACI</name>
<dbReference type="STRING" id="79883.GCA_001636495_02352"/>
<organism evidence="2 3">
    <name type="scientific">Sutcliffiella horikoshii</name>
    <dbReference type="NCBI Taxonomy" id="79883"/>
    <lineage>
        <taxon>Bacteria</taxon>
        <taxon>Bacillati</taxon>
        <taxon>Bacillota</taxon>
        <taxon>Bacilli</taxon>
        <taxon>Bacillales</taxon>
        <taxon>Bacillaceae</taxon>
        <taxon>Sutcliffiella</taxon>
    </lineage>
</organism>
<evidence type="ECO:0000313" key="3">
    <source>
        <dbReference type="Proteomes" id="UP000322524"/>
    </source>
</evidence>
<sequence length="302" mass="35684">MIKVMEHEIPFMREANRIQQLTKGFSNDQKFVIDDKYLIRLFPLEDADHRRKEFETITMLSSLSDFLPEAIEFGEQEARGLAYMVLTYLPGKDGEEALSSLTEIEQYHVGFQAGKELKKLHEYPAPEGTEPWNIHKKRKSDRYIKELKLLKEIDTLVISKLISYIKSNEYLMDGRPNRFQHDDFHPCNIIVKEKKFTGFIDFQRMDWGDPIHDLQKLGFFGVKVSVPFSIGAIDGYNGGQEISEEFWQLFALYSAMHVVSSFVWGKKMGEEQYDLLSRYAMDVWRDHDEFRENIPRWYREIR</sequence>
<dbReference type="RefSeq" id="WP_148988257.1">
    <property type="nucleotide sequence ID" value="NZ_VTEV01000004.1"/>
</dbReference>
<dbReference type="InterPro" id="IPR011009">
    <property type="entry name" value="Kinase-like_dom_sf"/>
</dbReference>
<comment type="caution">
    <text evidence="2">The sequence shown here is derived from an EMBL/GenBank/DDBJ whole genome shotgun (WGS) entry which is preliminary data.</text>
</comment>
<keyword evidence="2" id="KW-0808">Transferase</keyword>
<accession>A0A5D4SY27</accession>
<evidence type="ECO:0000259" key="1">
    <source>
        <dbReference type="Pfam" id="PF01636"/>
    </source>
</evidence>
<dbReference type="GO" id="GO:0016740">
    <property type="term" value="F:transferase activity"/>
    <property type="evidence" value="ECO:0007669"/>
    <property type="project" value="UniProtKB-KW"/>
</dbReference>
<dbReference type="SUPFAM" id="SSF56112">
    <property type="entry name" value="Protein kinase-like (PK-like)"/>
    <property type="match status" value="1"/>
</dbReference>
<dbReference type="Pfam" id="PF01636">
    <property type="entry name" value="APH"/>
    <property type="match status" value="1"/>
</dbReference>
<evidence type="ECO:0000313" key="2">
    <source>
        <dbReference type="EMBL" id="TYS68283.1"/>
    </source>
</evidence>